<proteinExistence type="predicted"/>
<sequence>PKVEQKGFTQNDIDRFILNTLKAKGFVSANEADRRTLIRRLSFDLTGLPPTWAQVQAFVQDKSPNAYEKLVDRLMASKHYGERMAVYWLDMVRYADTIGYHSDNHETKPLYRDYVINAFNDNMPYDQFTREQLAGDLIKDRTGSQLIASGYNRLNMNTREGGSQPKEYTAKYLADRVRNASTVWMATTLGCTECHNHKFDPFTSKDFYSFGAFFADLQETPVGAQKATKVPLPKDEAKLTAIDKALEALTKKLETTDVSAGQAKWEVAQKAATSKSVALSSWQRIGPFGAGNFDEAHAKSFVNEAAVDLKKVHGKLKWVDAKNYVDGKVHTLNGANSAHYLYRTIQSGSARPLELSLGSDDSFRIWLNGKLVADKKISRG</sequence>
<name>A0A382MU38_9ZZZZ</name>
<organism evidence="2">
    <name type="scientific">marine metagenome</name>
    <dbReference type="NCBI Taxonomy" id="408172"/>
    <lineage>
        <taxon>unclassified sequences</taxon>
        <taxon>metagenomes</taxon>
        <taxon>ecological metagenomes</taxon>
    </lineage>
</organism>
<dbReference type="InterPro" id="IPR011444">
    <property type="entry name" value="DUF1549"/>
</dbReference>
<dbReference type="EMBL" id="UINC01095157">
    <property type="protein sequence ID" value="SVC51012.1"/>
    <property type="molecule type" value="Genomic_DNA"/>
</dbReference>
<dbReference type="PANTHER" id="PTHR35889:SF3">
    <property type="entry name" value="F-BOX DOMAIN-CONTAINING PROTEIN"/>
    <property type="match status" value="1"/>
</dbReference>
<feature type="non-terminal residue" evidence="2">
    <location>
        <position position="1"/>
    </location>
</feature>
<gene>
    <name evidence="2" type="ORF">METZ01_LOCUS303866</name>
</gene>
<feature type="non-terminal residue" evidence="2">
    <location>
        <position position="380"/>
    </location>
</feature>
<dbReference type="AlphaFoldDB" id="A0A382MU38"/>
<accession>A0A382MU38</accession>
<feature type="domain" description="DUF1549" evidence="1">
    <location>
        <begin position="13"/>
        <end position="218"/>
    </location>
</feature>
<reference evidence="2" key="1">
    <citation type="submission" date="2018-05" db="EMBL/GenBank/DDBJ databases">
        <authorList>
            <person name="Lanie J.A."/>
            <person name="Ng W.-L."/>
            <person name="Kazmierczak K.M."/>
            <person name="Andrzejewski T.M."/>
            <person name="Davidsen T.M."/>
            <person name="Wayne K.J."/>
            <person name="Tettelin H."/>
            <person name="Glass J.I."/>
            <person name="Rusch D."/>
            <person name="Podicherti R."/>
            <person name="Tsui H.-C.T."/>
            <person name="Winkler M.E."/>
        </authorList>
    </citation>
    <scope>NUCLEOTIDE SEQUENCE</scope>
</reference>
<evidence type="ECO:0000259" key="1">
    <source>
        <dbReference type="Pfam" id="PF07583"/>
    </source>
</evidence>
<dbReference type="PANTHER" id="PTHR35889">
    <property type="entry name" value="CYCLOINULO-OLIGOSACCHARIDE FRUCTANOTRANSFERASE-RELATED"/>
    <property type="match status" value="1"/>
</dbReference>
<protein>
    <recommendedName>
        <fullName evidence="1">DUF1549 domain-containing protein</fullName>
    </recommendedName>
</protein>
<evidence type="ECO:0000313" key="2">
    <source>
        <dbReference type="EMBL" id="SVC51012.1"/>
    </source>
</evidence>
<dbReference type="Pfam" id="PF07583">
    <property type="entry name" value="PSCyt2"/>
    <property type="match status" value="1"/>
</dbReference>